<accession>A0AAV6TJU2</accession>
<reference evidence="1 2" key="1">
    <citation type="journal article" date="2022" name="Nat. Ecol. Evol.">
        <title>A masculinizing supergene underlies an exaggerated male reproductive morph in a spider.</title>
        <authorList>
            <person name="Hendrickx F."/>
            <person name="De Corte Z."/>
            <person name="Sonet G."/>
            <person name="Van Belleghem S.M."/>
            <person name="Kostlbacher S."/>
            <person name="Vangestel C."/>
        </authorList>
    </citation>
    <scope>NUCLEOTIDE SEQUENCE [LARGE SCALE GENOMIC DNA]</scope>
    <source>
        <strain evidence="1">W744_W776</strain>
    </source>
</reference>
<dbReference type="EMBL" id="JAFNEN010002964">
    <property type="protein sequence ID" value="KAG8172212.1"/>
    <property type="molecule type" value="Genomic_DNA"/>
</dbReference>
<evidence type="ECO:0008006" key="3">
    <source>
        <dbReference type="Google" id="ProtNLM"/>
    </source>
</evidence>
<evidence type="ECO:0000313" key="2">
    <source>
        <dbReference type="Proteomes" id="UP000827092"/>
    </source>
</evidence>
<sequence>MRDFELFQDALQLEESYVSNLTRSMSLVLDEFYSDLRAVGVSSLVGAGVDEFFTNVAEAVKEYDEVYRESSDRSTSGCFRKERLRRRRNRKRRCRNSGRIWEKDPK</sequence>
<dbReference type="InterPro" id="IPR027417">
    <property type="entry name" value="P-loop_NTPase"/>
</dbReference>
<dbReference type="Gene3D" id="3.40.50.300">
    <property type="entry name" value="P-loop containing nucleotide triphosphate hydrolases"/>
    <property type="match status" value="1"/>
</dbReference>
<evidence type="ECO:0000313" key="1">
    <source>
        <dbReference type="EMBL" id="KAG8172212.1"/>
    </source>
</evidence>
<keyword evidence="2" id="KW-1185">Reference proteome</keyword>
<organism evidence="1 2">
    <name type="scientific">Oedothorax gibbosus</name>
    <dbReference type="NCBI Taxonomy" id="931172"/>
    <lineage>
        <taxon>Eukaryota</taxon>
        <taxon>Metazoa</taxon>
        <taxon>Ecdysozoa</taxon>
        <taxon>Arthropoda</taxon>
        <taxon>Chelicerata</taxon>
        <taxon>Arachnida</taxon>
        <taxon>Araneae</taxon>
        <taxon>Araneomorphae</taxon>
        <taxon>Entelegynae</taxon>
        <taxon>Araneoidea</taxon>
        <taxon>Linyphiidae</taxon>
        <taxon>Erigoninae</taxon>
        <taxon>Oedothorax</taxon>
    </lineage>
</organism>
<name>A0AAV6TJU2_9ARAC</name>
<dbReference type="AlphaFoldDB" id="A0AAV6TJU2"/>
<proteinExistence type="predicted"/>
<gene>
    <name evidence="1" type="ORF">JTE90_007608</name>
</gene>
<protein>
    <recommendedName>
        <fullName evidence="3">GPN-loop GTPase</fullName>
    </recommendedName>
</protein>
<comment type="caution">
    <text evidence="1">The sequence shown here is derived from an EMBL/GenBank/DDBJ whole genome shotgun (WGS) entry which is preliminary data.</text>
</comment>
<dbReference type="Proteomes" id="UP000827092">
    <property type="component" value="Unassembled WGS sequence"/>
</dbReference>